<evidence type="ECO:0000256" key="2">
    <source>
        <dbReference type="SAM" id="Phobius"/>
    </source>
</evidence>
<accession>A0A261RWR2</accession>
<name>A0A261RWR2_9BORD</name>
<dbReference type="Pfam" id="PF04982">
    <property type="entry name" value="TM_HPP"/>
    <property type="match status" value="1"/>
</dbReference>
<evidence type="ECO:0000259" key="3">
    <source>
        <dbReference type="PROSITE" id="PS51371"/>
    </source>
</evidence>
<dbReference type="InterPro" id="IPR007065">
    <property type="entry name" value="HPP"/>
</dbReference>
<keyword evidence="2" id="KW-0812">Transmembrane</keyword>
<keyword evidence="2" id="KW-0472">Membrane</keyword>
<dbReference type="InterPro" id="IPR000644">
    <property type="entry name" value="CBS_dom"/>
</dbReference>
<dbReference type="SMART" id="SM00116">
    <property type="entry name" value="CBS"/>
    <property type="match status" value="2"/>
</dbReference>
<gene>
    <name evidence="4" type="ORF">CEG14_22075</name>
</gene>
<dbReference type="AlphaFoldDB" id="A0A261RWR2"/>
<dbReference type="OrthoDB" id="9811720at2"/>
<dbReference type="SUPFAM" id="SSF54631">
    <property type="entry name" value="CBS-domain pair"/>
    <property type="match status" value="1"/>
</dbReference>
<feature type="transmembrane region" description="Helical" evidence="2">
    <location>
        <begin position="43"/>
        <end position="64"/>
    </location>
</feature>
<evidence type="ECO:0000256" key="1">
    <source>
        <dbReference type="PROSITE-ProRule" id="PRU00703"/>
    </source>
</evidence>
<reference evidence="4 5" key="1">
    <citation type="submission" date="2017-05" db="EMBL/GenBank/DDBJ databases">
        <title>Complete and WGS of Bordetella genogroups.</title>
        <authorList>
            <person name="Spilker T."/>
            <person name="LiPuma J."/>
        </authorList>
    </citation>
    <scope>NUCLEOTIDE SEQUENCE [LARGE SCALE GENOMIC DNA]</scope>
    <source>
        <strain evidence="4 5">AU17610</strain>
    </source>
</reference>
<keyword evidence="2" id="KW-1133">Transmembrane helix</keyword>
<dbReference type="Gene3D" id="3.10.580.10">
    <property type="entry name" value="CBS-domain"/>
    <property type="match status" value="1"/>
</dbReference>
<evidence type="ECO:0000313" key="5">
    <source>
        <dbReference type="Proteomes" id="UP000217005"/>
    </source>
</evidence>
<feature type="domain" description="CBS" evidence="3">
    <location>
        <begin position="308"/>
        <end position="366"/>
    </location>
</feature>
<dbReference type="EMBL" id="NEVL01000005">
    <property type="protein sequence ID" value="OZI29341.1"/>
    <property type="molecule type" value="Genomic_DNA"/>
</dbReference>
<dbReference type="CDD" id="cd04600">
    <property type="entry name" value="CBS_pair_HPP_assoc"/>
    <property type="match status" value="1"/>
</dbReference>
<dbReference type="PANTHER" id="PTHR33741">
    <property type="entry name" value="TRANSMEMBRANE PROTEIN DDB_G0269096-RELATED"/>
    <property type="match status" value="1"/>
</dbReference>
<feature type="transmembrane region" description="Helical" evidence="2">
    <location>
        <begin position="149"/>
        <end position="166"/>
    </location>
</feature>
<comment type="caution">
    <text evidence="4">The sequence shown here is derived from an EMBL/GenBank/DDBJ whole genome shotgun (WGS) entry which is preliminary data.</text>
</comment>
<dbReference type="InterPro" id="IPR046342">
    <property type="entry name" value="CBS_dom_sf"/>
</dbReference>
<dbReference type="Proteomes" id="UP000217005">
    <property type="component" value="Unassembled WGS sequence"/>
</dbReference>
<keyword evidence="1" id="KW-0129">CBS domain</keyword>
<sequence length="375" mass="39310">MPLKHWLAAFAPVPVGANAREKCYGSLGALLGLFVTEWIGRHTLGVASPWFIAPMGASSVLLFAAPASPLAQPWSILGGNVVSAVMGVTCALLIPTPGLAAAVACASAIAAMFALRCLHPPGGAVALTAVLGGSAVTQLGYGFVLWPVALNSLILVCIGVVFNGVLRRNYPRRPAEAPAQHGTRDPAASSRLGFTSADLEAALGERGELLDISREDLESIVMAAEGRAAVRRFGEVRCADIMSRDVIAVAPEDTLDHAAQLLRLHRLQALPVRDGEGHYLGMMAERDLLARQARTLNPATPALVRDCLRSEVPFATPDLPIVELARPMADGLHCVPVLDAQGHVVGLVTQSDLVGALYQIALAADTTPHPNRLAA</sequence>
<evidence type="ECO:0000313" key="4">
    <source>
        <dbReference type="EMBL" id="OZI29341.1"/>
    </source>
</evidence>
<feature type="domain" description="CBS" evidence="3">
    <location>
        <begin position="242"/>
        <end position="300"/>
    </location>
</feature>
<feature type="transmembrane region" description="Helical" evidence="2">
    <location>
        <begin position="76"/>
        <end position="94"/>
    </location>
</feature>
<feature type="transmembrane region" description="Helical" evidence="2">
    <location>
        <begin position="125"/>
        <end position="143"/>
    </location>
</feature>
<dbReference type="InterPro" id="IPR058581">
    <property type="entry name" value="TM_HPP"/>
</dbReference>
<organism evidence="4 5">
    <name type="scientific">Bordetella genomosp. 1</name>
    <dbReference type="NCBI Taxonomy" id="1395607"/>
    <lineage>
        <taxon>Bacteria</taxon>
        <taxon>Pseudomonadati</taxon>
        <taxon>Pseudomonadota</taxon>
        <taxon>Betaproteobacteria</taxon>
        <taxon>Burkholderiales</taxon>
        <taxon>Alcaligenaceae</taxon>
        <taxon>Bordetella</taxon>
    </lineage>
</organism>
<proteinExistence type="predicted"/>
<dbReference type="PROSITE" id="PS51371">
    <property type="entry name" value="CBS"/>
    <property type="match status" value="2"/>
</dbReference>
<dbReference type="PANTHER" id="PTHR33741:SF5">
    <property type="entry name" value="TRANSMEMBRANE PROTEIN DDB_G0269096-RELATED"/>
    <property type="match status" value="1"/>
</dbReference>
<dbReference type="Pfam" id="PF00571">
    <property type="entry name" value="CBS"/>
    <property type="match status" value="2"/>
</dbReference>
<protein>
    <recommendedName>
        <fullName evidence="3">CBS domain-containing protein</fullName>
    </recommendedName>
</protein>